<evidence type="ECO:0000256" key="1">
    <source>
        <dbReference type="SAM" id="MobiDB-lite"/>
    </source>
</evidence>
<evidence type="ECO:0000313" key="2">
    <source>
        <dbReference type="EMBL" id="VDD44580.1"/>
    </source>
</evidence>
<dbReference type="AlphaFoldDB" id="A0A3P6EXI1"/>
<reference evidence="2" key="1">
    <citation type="submission" date="2018-11" db="EMBL/GenBank/DDBJ databases">
        <authorList>
            <consortium name="Genoscope - CEA"/>
            <person name="William W."/>
        </authorList>
    </citation>
    <scope>NUCLEOTIDE SEQUENCE</scope>
</reference>
<protein>
    <submittedName>
        <fullName evidence="2">Uncharacterized protein</fullName>
    </submittedName>
</protein>
<dbReference type="EMBL" id="LR031877">
    <property type="protein sequence ID" value="VDD44580.1"/>
    <property type="molecule type" value="Genomic_DNA"/>
</dbReference>
<name>A0A3P6EXI1_BRAOL</name>
<proteinExistence type="predicted"/>
<sequence length="79" mass="9134">MEKNGERGRVFDFRGVENREIPDISESSARRENRQHPALEMGSEYNNQQKEGTDAIYWLSNRTGYIEECEAQSHNAENG</sequence>
<accession>A0A3P6EXI1</accession>
<gene>
    <name evidence="2" type="ORF">BOLC5T32127H</name>
</gene>
<feature type="compositionally biased region" description="Basic and acidic residues" evidence="1">
    <location>
        <begin position="21"/>
        <end position="37"/>
    </location>
</feature>
<organism evidence="2">
    <name type="scientific">Brassica oleracea</name>
    <name type="common">Wild cabbage</name>
    <dbReference type="NCBI Taxonomy" id="3712"/>
    <lineage>
        <taxon>Eukaryota</taxon>
        <taxon>Viridiplantae</taxon>
        <taxon>Streptophyta</taxon>
        <taxon>Embryophyta</taxon>
        <taxon>Tracheophyta</taxon>
        <taxon>Spermatophyta</taxon>
        <taxon>Magnoliopsida</taxon>
        <taxon>eudicotyledons</taxon>
        <taxon>Gunneridae</taxon>
        <taxon>Pentapetalae</taxon>
        <taxon>rosids</taxon>
        <taxon>malvids</taxon>
        <taxon>Brassicales</taxon>
        <taxon>Brassicaceae</taxon>
        <taxon>Brassiceae</taxon>
        <taxon>Brassica</taxon>
    </lineage>
</organism>
<feature type="region of interest" description="Disordered" evidence="1">
    <location>
        <begin position="21"/>
        <end position="48"/>
    </location>
</feature>